<protein>
    <submittedName>
        <fullName evidence="1">Uncharacterized protein</fullName>
    </submittedName>
</protein>
<proteinExistence type="predicted"/>
<name>A0A645DEI0_9ZZZZ</name>
<accession>A0A645DEI0</accession>
<reference evidence="1" key="1">
    <citation type="submission" date="2019-08" db="EMBL/GenBank/DDBJ databases">
        <authorList>
            <person name="Kucharzyk K."/>
            <person name="Murdoch R.W."/>
            <person name="Higgins S."/>
            <person name="Loffler F."/>
        </authorList>
    </citation>
    <scope>NUCLEOTIDE SEQUENCE</scope>
</reference>
<dbReference type="AlphaFoldDB" id="A0A645DEI0"/>
<dbReference type="EMBL" id="VSSQ01035529">
    <property type="protein sequence ID" value="MPM87766.1"/>
    <property type="molecule type" value="Genomic_DNA"/>
</dbReference>
<sequence>MLKKEVLTQILQDGKYYYTAISKIDYERFLINESVFESTGKSFEELFLAFIGKQVSKKTLDEINNVIDKMTKD</sequence>
<gene>
    <name evidence="1" type="ORF">SDC9_134866</name>
</gene>
<comment type="caution">
    <text evidence="1">The sequence shown here is derived from an EMBL/GenBank/DDBJ whole genome shotgun (WGS) entry which is preliminary data.</text>
</comment>
<organism evidence="1">
    <name type="scientific">bioreactor metagenome</name>
    <dbReference type="NCBI Taxonomy" id="1076179"/>
    <lineage>
        <taxon>unclassified sequences</taxon>
        <taxon>metagenomes</taxon>
        <taxon>ecological metagenomes</taxon>
    </lineage>
</organism>
<evidence type="ECO:0000313" key="1">
    <source>
        <dbReference type="EMBL" id="MPM87766.1"/>
    </source>
</evidence>